<gene>
    <name evidence="1" type="ORF">Paz_23</name>
</gene>
<evidence type="ECO:0000313" key="2">
    <source>
        <dbReference type="Proteomes" id="UP000018622"/>
    </source>
</evidence>
<dbReference type="KEGG" id="vg:17777802"/>
<organism evidence="1 2">
    <name type="scientific">Xylella phage Paz</name>
    <dbReference type="NCBI Taxonomy" id="1415145"/>
    <lineage>
        <taxon>Viruses</taxon>
        <taxon>Duplodnaviria</taxon>
        <taxon>Heunggongvirae</taxon>
        <taxon>Uroviricota</taxon>
        <taxon>Caudoviricetes</taxon>
        <taxon>Autographivirales</taxon>
        <taxon>Autonotataviridae</taxon>
        <taxon>Gujervirinae</taxon>
        <taxon>Pazvirus</taxon>
        <taxon>Pazvirus paz</taxon>
    </lineage>
</organism>
<evidence type="ECO:0000313" key="1">
    <source>
        <dbReference type="EMBL" id="AHB12120.1"/>
    </source>
</evidence>
<name>V5Q9L0_9CAUD</name>
<protein>
    <submittedName>
        <fullName evidence="1">Uncharacterized protein</fullName>
    </submittedName>
</protein>
<reference evidence="1 2" key="1">
    <citation type="journal article" date="2014" name="J. Bacteriol.">
        <title>Characterization of novel virulent broad-host-range phages of Xylella fastidiosa and Xanthomonas.</title>
        <authorList>
            <person name="Ahern S.J."/>
            <person name="Das M."/>
            <person name="Bhowmick T.S."/>
            <person name="Young R."/>
            <person name="Gonzalez C.F."/>
        </authorList>
    </citation>
    <scope>NUCLEOTIDE SEQUENCE [LARGE SCALE GENOMIC DNA]</scope>
</reference>
<dbReference type="EMBL" id="KF626666">
    <property type="protein sequence ID" value="AHB12120.1"/>
    <property type="molecule type" value="Genomic_DNA"/>
</dbReference>
<dbReference type="Proteomes" id="UP000018622">
    <property type="component" value="Segment"/>
</dbReference>
<sequence>MSTASKNAARILKYTDTRVRLGDDMDDAVTYAIAQVYPRQSEDSQADIFAAIRSAFDEYPNGTSRKIAVIGHLRRWQIGRIYG</sequence>
<keyword evidence="2" id="KW-1185">Reference proteome</keyword>
<accession>V5Q9L0</accession>
<proteinExistence type="predicted"/>
<dbReference type="RefSeq" id="YP_008858898.1">
    <property type="nucleotide sequence ID" value="NC_022982.1"/>
</dbReference>
<dbReference type="GeneID" id="17777802"/>